<protein>
    <submittedName>
        <fullName evidence="2">Uncharacterized protein</fullName>
    </submittedName>
</protein>
<proteinExistence type="predicted"/>
<name>A0A557XBJ5_9MYCO</name>
<feature type="non-terminal residue" evidence="2">
    <location>
        <position position="1"/>
    </location>
</feature>
<sequence length="135" mass="14629">PVPPAGDPGRASGRATGRLGLQTVPQEFVALVHGLLGCRCGPVSNQYRSPADAGVRRRRANLIAPSAPPCHRGRLRSDHAEGRRRRRRPLRPRRRQQTPGSRVCGYRTARGGAGPGGLPPRQTARRCRRPLGSPN</sequence>
<reference evidence="2 3" key="1">
    <citation type="submission" date="2019-07" db="EMBL/GenBank/DDBJ databases">
        <title>New Mycobacterium species.</title>
        <authorList>
            <person name="Tortoli E."/>
            <person name="Ghielmetti G."/>
            <person name="Friedel U."/>
            <person name="Trovato A."/>
        </authorList>
    </citation>
    <scope>NUCLEOTIDE SEQUENCE [LARGE SCALE GENOMIC DNA]</scope>
    <source>
        <strain evidence="2 3">16-83</strain>
    </source>
</reference>
<dbReference type="AlphaFoldDB" id="A0A557XBJ5"/>
<dbReference type="EMBL" id="VMQU01000167">
    <property type="protein sequence ID" value="TVS82897.1"/>
    <property type="molecule type" value="Genomic_DNA"/>
</dbReference>
<keyword evidence="3" id="KW-1185">Reference proteome</keyword>
<comment type="caution">
    <text evidence="2">The sequence shown here is derived from an EMBL/GenBank/DDBJ whole genome shotgun (WGS) entry which is preliminary data.</text>
</comment>
<dbReference type="Proteomes" id="UP000320513">
    <property type="component" value="Unassembled WGS sequence"/>
</dbReference>
<feature type="region of interest" description="Disordered" evidence="1">
    <location>
        <begin position="61"/>
        <end position="135"/>
    </location>
</feature>
<feature type="compositionally biased region" description="Basic residues" evidence="1">
    <location>
        <begin position="82"/>
        <end position="96"/>
    </location>
</feature>
<evidence type="ECO:0000256" key="1">
    <source>
        <dbReference type="SAM" id="MobiDB-lite"/>
    </source>
</evidence>
<evidence type="ECO:0000313" key="2">
    <source>
        <dbReference type="EMBL" id="TVS82897.1"/>
    </source>
</evidence>
<gene>
    <name evidence="2" type="ORF">FPZ47_24775</name>
</gene>
<accession>A0A557XBJ5</accession>
<evidence type="ECO:0000313" key="3">
    <source>
        <dbReference type="Proteomes" id="UP000320513"/>
    </source>
</evidence>
<organism evidence="2 3">
    <name type="scientific">Mycobacterium helveticum</name>
    <dbReference type="NCBI Taxonomy" id="2592811"/>
    <lineage>
        <taxon>Bacteria</taxon>
        <taxon>Bacillati</taxon>
        <taxon>Actinomycetota</taxon>
        <taxon>Actinomycetes</taxon>
        <taxon>Mycobacteriales</taxon>
        <taxon>Mycobacteriaceae</taxon>
        <taxon>Mycobacterium</taxon>
    </lineage>
</organism>